<dbReference type="NCBIfam" id="TIGR01300">
    <property type="entry name" value="CPA3_mnhG_phaG"/>
    <property type="match status" value="1"/>
</dbReference>
<keyword evidence="2" id="KW-0472">Membrane</keyword>
<evidence type="ECO:0000256" key="2">
    <source>
        <dbReference type="SAM" id="Phobius"/>
    </source>
</evidence>
<dbReference type="EMBL" id="ANHZ02000004">
    <property type="protein sequence ID" value="EME37341.1"/>
    <property type="molecule type" value="Genomic_DNA"/>
</dbReference>
<feature type="transmembrane region" description="Helical" evidence="2">
    <location>
        <begin position="6"/>
        <end position="31"/>
    </location>
</feature>
<reference evidence="3 4" key="1">
    <citation type="journal article" date="2014" name="Genome Announc.">
        <title>Draft Genome Sequence of Kocuria palustris PEL.</title>
        <authorList>
            <person name="Sharma G."/>
            <person name="Khatri I."/>
            <person name="Subramanian S."/>
        </authorList>
    </citation>
    <scope>NUCLEOTIDE SEQUENCE [LARGE SCALE GENOMIC DNA]</scope>
    <source>
        <strain evidence="3 4">PEL</strain>
    </source>
</reference>
<keyword evidence="2" id="KW-0812">Transmembrane</keyword>
<dbReference type="GO" id="GO:0015385">
    <property type="term" value="F:sodium:proton antiporter activity"/>
    <property type="evidence" value="ECO:0007669"/>
    <property type="project" value="TreeGrafter"/>
</dbReference>
<organism evidence="3 4">
    <name type="scientific">Kocuria palustris PEL</name>
    <dbReference type="NCBI Taxonomy" id="1236550"/>
    <lineage>
        <taxon>Bacteria</taxon>
        <taxon>Bacillati</taxon>
        <taxon>Actinomycetota</taxon>
        <taxon>Actinomycetes</taxon>
        <taxon>Micrococcales</taxon>
        <taxon>Micrococcaceae</taxon>
        <taxon>Kocuria</taxon>
    </lineage>
</organism>
<keyword evidence="4" id="KW-1185">Reference proteome</keyword>
<dbReference type="RefSeq" id="WP_006213847.1">
    <property type="nucleotide sequence ID" value="NZ_ANHZ02000004.1"/>
</dbReference>
<feature type="transmembrane region" description="Helical" evidence="2">
    <location>
        <begin position="43"/>
        <end position="61"/>
    </location>
</feature>
<dbReference type="PANTHER" id="PTHR34703">
    <property type="entry name" value="ANTIPORTER SUBUNIT MNHG2-RELATED"/>
    <property type="match status" value="1"/>
</dbReference>
<dbReference type="Pfam" id="PF03334">
    <property type="entry name" value="PhaG_MnhG_YufB"/>
    <property type="match status" value="1"/>
</dbReference>
<dbReference type="STRING" id="71999.KPaMU14_10755"/>
<proteinExistence type="inferred from homology"/>
<evidence type="ECO:0000256" key="1">
    <source>
        <dbReference type="ARBA" id="ARBA00008404"/>
    </source>
</evidence>
<dbReference type="NCBIfam" id="NF009314">
    <property type="entry name" value="PRK12674.1-2"/>
    <property type="match status" value="1"/>
</dbReference>
<comment type="caution">
    <text evidence="3">The sequence shown here is derived from an EMBL/GenBank/DDBJ whole genome shotgun (WGS) entry which is preliminary data.</text>
</comment>
<dbReference type="InterPro" id="IPR005133">
    <property type="entry name" value="PhaG_MnhG_YufB"/>
</dbReference>
<feature type="transmembrane region" description="Helical" evidence="2">
    <location>
        <begin position="67"/>
        <end position="89"/>
    </location>
</feature>
<dbReference type="PANTHER" id="PTHR34703:SF1">
    <property type="entry name" value="ANTIPORTER SUBUNIT MNHG2-RELATED"/>
    <property type="match status" value="1"/>
</dbReference>
<name>M2XE06_9MICC</name>
<dbReference type="Proteomes" id="UP000009877">
    <property type="component" value="Unassembled WGS sequence"/>
</dbReference>
<keyword evidence="2" id="KW-1133">Transmembrane helix</keyword>
<sequence>MDPLDLVLDILVGVLLLVGCLMSLTAGLGLIRLPDVLSRMHAATKPQVLGLLCMLLAVVIHSREWTLLPLALLGWALMLLTAPVSAHMVGRSSYRTKHVLDETLIADDLAAALDEADTAESQGGADRPS</sequence>
<gene>
    <name evidence="3" type="ORF">C884_01849</name>
</gene>
<evidence type="ECO:0000313" key="3">
    <source>
        <dbReference type="EMBL" id="EME37341.1"/>
    </source>
</evidence>
<dbReference type="AlphaFoldDB" id="M2XE06"/>
<accession>M2XE06</accession>
<comment type="similarity">
    <text evidence="1">Belongs to the CPA3 antiporters (TC 2.A.63) subunit G family.</text>
</comment>
<evidence type="ECO:0000313" key="4">
    <source>
        <dbReference type="Proteomes" id="UP000009877"/>
    </source>
</evidence>
<protein>
    <submittedName>
        <fullName evidence="3">Na(+) H(+) antiporter subunit G</fullName>
    </submittedName>
</protein>